<proteinExistence type="predicted"/>
<comment type="caution">
    <text evidence="1">The sequence shown here is derived from an EMBL/GenBank/DDBJ whole genome shotgun (WGS) entry which is preliminary data.</text>
</comment>
<protein>
    <submittedName>
        <fullName evidence="1">Uncharacterized protein</fullName>
    </submittedName>
</protein>
<keyword evidence="2" id="KW-1185">Reference proteome</keyword>
<name>A0ABW8UQ70_9RHOB</name>
<dbReference type="RefSeq" id="WP_407591033.1">
    <property type="nucleotide sequence ID" value="NZ_JBHDIY010000002.1"/>
</dbReference>
<evidence type="ECO:0000313" key="2">
    <source>
        <dbReference type="Proteomes" id="UP001627408"/>
    </source>
</evidence>
<accession>A0ABW8UQ70</accession>
<organism evidence="1 2">
    <name type="scientific">Tateyamaria armeniaca</name>
    <dbReference type="NCBI Taxonomy" id="2518930"/>
    <lineage>
        <taxon>Bacteria</taxon>
        <taxon>Pseudomonadati</taxon>
        <taxon>Pseudomonadota</taxon>
        <taxon>Alphaproteobacteria</taxon>
        <taxon>Rhodobacterales</taxon>
        <taxon>Roseobacteraceae</taxon>
        <taxon>Tateyamaria</taxon>
    </lineage>
</organism>
<evidence type="ECO:0000313" key="1">
    <source>
        <dbReference type="EMBL" id="MFL4469258.1"/>
    </source>
</evidence>
<sequence>MIEPTTPQIPGTVPQQFRVLNAADAALVWVLKWSGDADHVIAHKLGTMPSRVTDVLSENTHVGSRDQATKMVAKSDEH</sequence>
<dbReference type="Proteomes" id="UP001627408">
    <property type="component" value="Unassembled WGS sequence"/>
</dbReference>
<reference evidence="1 2" key="1">
    <citation type="submission" date="2024-08" db="EMBL/GenBank/DDBJ databases">
        <title>Tateyamaria sp. nov., isolated from marine algae.</title>
        <authorList>
            <person name="Choi B.J."/>
            <person name="Kim J.M."/>
            <person name="Lee J.K."/>
            <person name="Choi D.G."/>
            <person name="Bayburt H."/>
            <person name="Baek J.H."/>
            <person name="Han D.M."/>
            <person name="Jeon C.O."/>
        </authorList>
    </citation>
    <scope>NUCLEOTIDE SEQUENCE [LARGE SCALE GENOMIC DNA]</scope>
    <source>
        <strain evidence="1 2">KMU-156</strain>
    </source>
</reference>
<gene>
    <name evidence="1" type="ORF">ACERZ8_04995</name>
</gene>
<dbReference type="EMBL" id="JBHDIY010000002">
    <property type="protein sequence ID" value="MFL4469258.1"/>
    <property type="molecule type" value="Genomic_DNA"/>
</dbReference>